<dbReference type="HOGENOM" id="CLU_2795599_0_0_1"/>
<dbReference type="AlphaFoldDB" id="A0A0C9U9E0"/>
<proteinExistence type="predicted"/>
<evidence type="ECO:0000313" key="3">
    <source>
        <dbReference type="Proteomes" id="UP000054279"/>
    </source>
</evidence>
<accession>A0A0C9U9E0</accession>
<evidence type="ECO:0000256" key="1">
    <source>
        <dbReference type="SAM" id="MobiDB-lite"/>
    </source>
</evidence>
<feature type="region of interest" description="Disordered" evidence="1">
    <location>
        <begin position="42"/>
        <end position="68"/>
    </location>
</feature>
<feature type="compositionally biased region" description="Basic and acidic residues" evidence="1">
    <location>
        <begin position="47"/>
        <end position="57"/>
    </location>
</feature>
<gene>
    <name evidence="2" type="ORF">M422DRAFT_36313</name>
</gene>
<evidence type="ECO:0000313" key="2">
    <source>
        <dbReference type="EMBL" id="KIJ31119.1"/>
    </source>
</evidence>
<reference evidence="2 3" key="1">
    <citation type="submission" date="2014-06" db="EMBL/GenBank/DDBJ databases">
        <title>Evolutionary Origins and Diversification of the Mycorrhizal Mutualists.</title>
        <authorList>
            <consortium name="DOE Joint Genome Institute"/>
            <consortium name="Mycorrhizal Genomics Consortium"/>
            <person name="Kohler A."/>
            <person name="Kuo A."/>
            <person name="Nagy L.G."/>
            <person name="Floudas D."/>
            <person name="Copeland A."/>
            <person name="Barry K.W."/>
            <person name="Cichocki N."/>
            <person name="Veneault-Fourrey C."/>
            <person name="LaButti K."/>
            <person name="Lindquist E.A."/>
            <person name="Lipzen A."/>
            <person name="Lundell T."/>
            <person name="Morin E."/>
            <person name="Murat C."/>
            <person name="Riley R."/>
            <person name="Ohm R."/>
            <person name="Sun H."/>
            <person name="Tunlid A."/>
            <person name="Henrissat B."/>
            <person name="Grigoriev I.V."/>
            <person name="Hibbett D.S."/>
            <person name="Martin F."/>
        </authorList>
    </citation>
    <scope>NUCLEOTIDE SEQUENCE [LARGE SCALE GENOMIC DNA]</scope>
    <source>
        <strain evidence="2 3">SS14</strain>
    </source>
</reference>
<protein>
    <submittedName>
        <fullName evidence="2">Uncharacterized protein</fullName>
    </submittedName>
</protein>
<organism evidence="2 3">
    <name type="scientific">Sphaerobolus stellatus (strain SS14)</name>
    <dbReference type="NCBI Taxonomy" id="990650"/>
    <lineage>
        <taxon>Eukaryota</taxon>
        <taxon>Fungi</taxon>
        <taxon>Dikarya</taxon>
        <taxon>Basidiomycota</taxon>
        <taxon>Agaricomycotina</taxon>
        <taxon>Agaricomycetes</taxon>
        <taxon>Phallomycetidae</taxon>
        <taxon>Geastrales</taxon>
        <taxon>Sphaerobolaceae</taxon>
        <taxon>Sphaerobolus</taxon>
    </lineage>
</organism>
<sequence length="68" mass="7116">MRNDNRVDDFLIAICLGSGGVGEDDVAHEDVGVAVEVFCDGMDGEDGEKGHGEGRDIEEGEEGGVDGY</sequence>
<dbReference type="EMBL" id="KN837247">
    <property type="protein sequence ID" value="KIJ31119.1"/>
    <property type="molecule type" value="Genomic_DNA"/>
</dbReference>
<keyword evidence="3" id="KW-1185">Reference proteome</keyword>
<feature type="compositionally biased region" description="Acidic residues" evidence="1">
    <location>
        <begin position="58"/>
        <end position="68"/>
    </location>
</feature>
<dbReference type="Proteomes" id="UP000054279">
    <property type="component" value="Unassembled WGS sequence"/>
</dbReference>
<name>A0A0C9U9E0_SPHS4</name>